<keyword evidence="1" id="KW-1133">Transmembrane helix</keyword>
<comment type="caution">
    <text evidence="2">The sequence shown here is derived from an EMBL/GenBank/DDBJ whole genome shotgun (WGS) entry which is preliminary data.</text>
</comment>
<name>A0A158SXP8_HAEIF</name>
<sequence length="115" mass="13002">MKRSKSAFFQEKNSFTAFMKGSEKWLNRICYFLAALIIAMIVGGISLHANAHPTDWHDNELSQQIQQETRCELKGGIYENGVCLPPNLTLAAEKELQAYTAQKQAEINRTLGKKQ</sequence>
<dbReference type="AlphaFoldDB" id="A0A158SXP8"/>
<feature type="transmembrane region" description="Helical" evidence="1">
    <location>
        <begin position="29"/>
        <end position="49"/>
    </location>
</feature>
<evidence type="ECO:0000313" key="2">
    <source>
        <dbReference type="EMBL" id="KIS35642.1"/>
    </source>
</evidence>
<proteinExistence type="predicted"/>
<gene>
    <name evidence="2" type="ORF">NTHI1209_01249</name>
</gene>
<keyword evidence="1" id="KW-0812">Transmembrane</keyword>
<evidence type="ECO:0008006" key="4">
    <source>
        <dbReference type="Google" id="ProtNLM"/>
    </source>
</evidence>
<organism evidence="2 3">
    <name type="scientific">Haemophilus influenzae</name>
    <dbReference type="NCBI Taxonomy" id="727"/>
    <lineage>
        <taxon>Bacteria</taxon>
        <taxon>Pseudomonadati</taxon>
        <taxon>Pseudomonadota</taxon>
        <taxon>Gammaproteobacteria</taxon>
        <taxon>Pasteurellales</taxon>
        <taxon>Pasteurellaceae</taxon>
        <taxon>Haemophilus</taxon>
    </lineage>
</organism>
<dbReference type="Proteomes" id="UP000050700">
    <property type="component" value="Unassembled WGS sequence"/>
</dbReference>
<dbReference type="EMBL" id="JMQP01000002">
    <property type="protein sequence ID" value="KIS35642.1"/>
    <property type="molecule type" value="Genomic_DNA"/>
</dbReference>
<protein>
    <recommendedName>
        <fullName evidence="4">Full</fullName>
    </recommendedName>
</protein>
<evidence type="ECO:0000256" key="1">
    <source>
        <dbReference type="SAM" id="Phobius"/>
    </source>
</evidence>
<dbReference type="RefSeq" id="WP_059358306.1">
    <property type="nucleotide sequence ID" value="NZ_JMQP01000002.1"/>
</dbReference>
<reference evidence="2 3" key="1">
    <citation type="submission" date="2014-05" db="EMBL/GenBank/DDBJ databases">
        <title>Methylome analysis of the phasevarions of Haemophilus influenzae.</title>
        <authorList>
            <person name="Atack J.M."/>
            <person name="Fox K.L."/>
            <person name="Power P.M."/>
            <person name="Clark T."/>
            <person name="Jurcisek J."/>
            <person name="Korlach J."/>
            <person name="Bakaletz L.O."/>
            <person name="Jennings M.P."/>
        </authorList>
    </citation>
    <scope>NUCLEOTIDE SEQUENCE [LARGE SCALE GENOMIC DNA]</scope>
    <source>
        <strain evidence="2 3">1209</strain>
    </source>
</reference>
<keyword evidence="1" id="KW-0472">Membrane</keyword>
<accession>A0A158SXP8</accession>
<evidence type="ECO:0000313" key="3">
    <source>
        <dbReference type="Proteomes" id="UP000050700"/>
    </source>
</evidence>
<dbReference type="PATRIC" id="fig|727.582.peg.1147"/>